<comment type="caution">
    <text evidence="1">The sequence shown here is derived from an EMBL/GenBank/DDBJ whole genome shotgun (WGS) entry which is preliminary data.</text>
</comment>
<name>A0A645JGM5_9ZZZZ</name>
<evidence type="ECO:0000313" key="1">
    <source>
        <dbReference type="EMBL" id="MPN61829.1"/>
    </source>
</evidence>
<proteinExistence type="predicted"/>
<organism evidence="1">
    <name type="scientific">bioreactor metagenome</name>
    <dbReference type="NCBI Taxonomy" id="1076179"/>
    <lineage>
        <taxon>unclassified sequences</taxon>
        <taxon>metagenomes</taxon>
        <taxon>ecological metagenomes</taxon>
    </lineage>
</organism>
<gene>
    <name evidence="1" type="ORF">SDC9_209573</name>
</gene>
<sequence length="109" mass="11817">MGLLCQKISDWQAVPGQRQIDCPFLQGLDNLLELQAALAVLDRLVEFGCTSQRIGLATSSEIRRQSVEPGDLPGFRQFQGQPRRTAADRQPAFGVAQAGGTENACRGFA</sequence>
<accession>A0A645JGM5</accession>
<dbReference type="EMBL" id="VSSQ01139020">
    <property type="protein sequence ID" value="MPN61829.1"/>
    <property type="molecule type" value="Genomic_DNA"/>
</dbReference>
<dbReference type="AlphaFoldDB" id="A0A645JGM5"/>
<protein>
    <submittedName>
        <fullName evidence="1">Uncharacterized protein</fullName>
    </submittedName>
</protein>
<reference evidence="1" key="1">
    <citation type="submission" date="2019-08" db="EMBL/GenBank/DDBJ databases">
        <authorList>
            <person name="Kucharzyk K."/>
            <person name="Murdoch R.W."/>
            <person name="Higgins S."/>
            <person name="Loffler F."/>
        </authorList>
    </citation>
    <scope>NUCLEOTIDE SEQUENCE</scope>
</reference>